<dbReference type="Pfam" id="PF14541">
    <property type="entry name" value="TAXi_C"/>
    <property type="match status" value="1"/>
</dbReference>
<evidence type="ECO:0000313" key="2">
    <source>
        <dbReference type="EMBL" id="KAG0587814.1"/>
    </source>
</evidence>
<evidence type="ECO:0000313" key="3">
    <source>
        <dbReference type="Proteomes" id="UP000822688"/>
    </source>
</evidence>
<proteinExistence type="predicted"/>
<dbReference type="Proteomes" id="UP000822688">
    <property type="component" value="Chromosome 2"/>
</dbReference>
<name>A0A8T0IVS4_CERPU</name>
<dbReference type="EMBL" id="CM026422">
    <property type="protein sequence ID" value="KAG0587814.1"/>
    <property type="molecule type" value="Genomic_DNA"/>
</dbReference>
<dbReference type="Gene3D" id="2.40.70.10">
    <property type="entry name" value="Acid Proteases"/>
    <property type="match status" value="1"/>
</dbReference>
<evidence type="ECO:0000259" key="1">
    <source>
        <dbReference type="Pfam" id="PF14541"/>
    </source>
</evidence>
<feature type="domain" description="Xylanase inhibitor C-terminal" evidence="1">
    <location>
        <begin position="7"/>
        <end position="74"/>
    </location>
</feature>
<dbReference type="SUPFAM" id="SSF50630">
    <property type="entry name" value="Acid proteases"/>
    <property type="match status" value="1"/>
</dbReference>
<protein>
    <recommendedName>
        <fullName evidence="1">Xylanase inhibitor C-terminal domain-containing protein</fullName>
    </recommendedName>
</protein>
<reference evidence="2" key="1">
    <citation type="submission" date="2020-06" db="EMBL/GenBank/DDBJ databases">
        <title>WGS assembly of Ceratodon purpureus strain R40.</title>
        <authorList>
            <person name="Carey S.B."/>
            <person name="Jenkins J."/>
            <person name="Shu S."/>
            <person name="Lovell J.T."/>
            <person name="Sreedasyam A."/>
            <person name="Maumus F."/>
            <person name="Tiley G.P."/>
            <person name="Fernandez-Pozo N."/>
            <person name="Barry K."/>
            <person name="Chen C."/>
            <person name="Wang M."/>
            <person name="Lipzen A."/>
            <person name="Daum C."/>
            <person name="Saski C.A."/>
            <person name="Payton A.C."/>
            <person name="Mcbreen J.C."/>
            <person name="Conrad R.E."/>
            <person name="Kollar L.M."/>
            <person name="Olsson S."/>
            <person name="Huttunen S."/>
            <person name="Landis J.B."/>
            <person name="Wickett N.J."/>
            <person name="Johnson M.G."/>
            <person name="Rensing S.A."/>
            <person name="Grimwood J."/>
            <person name="Schmutz J."/>
            <person name="Mcdaniel S.F."/>
        </authorList>
    </citation>
    <scope>NUCLEOTIDE SEQUENCE</scope>
    <source>
        <strain evidence="2">R40</strain>
    </source>
</reference>
<dbReference type="InterPro" id="IPR032799">
    <property type="entry name" value="TAXi_C"/>
</dbReference>
<accession>A0A8T0IVS4</accession>
<dbReference type="InterPro" id="IPR021109">
    <property type="entry name" value="Peptidase_aspartic_dom_sf"/>
</dbReference>
<gene>
    <name evidence="2" type="ORF">KC19_2G193300</name>
</gene>
<keyword evidence="3" id="KW-1185">Reference proteome</keyword>
<sequence>MPELGSNIALPDMVVHMRNVEFEIPALPNLFRILDGYACLLMTRSTSGISIIRTAQQQNKLINVYDVENKQIGFLAAQCATAGPQ</sequence>
<dbReference type="AlphaFoldDB" id="A0A8T0IVS4"/>
<comment type="caution">
    <text evidence="2">The sequence shown here is derived from an EMBL/GenBank/DDBJ whole genome shotgun (WGS) entry which is preliminary data.</text>
</comment>
<organism evidence="2 3">
    <name type="scientific">Ceratodon purpureus</name>
    <name type="common">Fire moss</name>
    <name type="synonym">Dicranum purpureum</name>
    <dbReference type="NCBI Taxonomy" id="3225"/>
    <lineage>
        <taxon>Eukaryota</taxon>
        <taxon>Viridiplantae</taxon>
        <taxon>Streptophyta</taxon>
        <taxon>Embryophyta</taxon>
        <taxon>Bryophyta</taxon>
        <taxon>Bryophytina</taxon>
        <taxon>Bryopsida</taxon>
        <taxon>Dicranidae</taxon>
        <taxon>Pseudoditrichales</taxon>
        <taxon>Ditrichaceae</taxon>
        <taxon>Ceratodon</taxon>
    </lineage>
</organism>